<dbReference type="AlphaFoldDB" id="A0A917X219"/>
<reference evidence="2" key="1">
    <citation type="journal article" date="2014" name="Int. J. Syst. Evol. Microbiol.">
        <title>Complete genome sequence of Corynebacterium casei LMG S-19264T (=DSM 44701T), isolated from a smear-ripened cheese.</title>
        <authorList>
            <consortium name="US DOE Joint Genome Institute (JGI-PGF)"/>
            <person name="Walter F."/>
            <person name="Albersmeier A."/>
            <person name="Kalinowski J."/>
            <person name="Ruckert C."/>
        </authorList>
    </citation>
    <scope>NUCLEOTIDE SEQUENCE</scope>
    <source>
        <strain evidence="2">JCM 19831</strain>
    </source>
</reference>
<feature type="compositionally biased region" description="Basic and acidic residues" evidence="1">
    <location>
        <begin position="12"/>
        <end position="21"/>
    </location>
</feature>
<accession>A0A917X219</accession>
<proteinExistence type="predicted"/>
<dbReference type="Proteomes" id="UP000642070">
    <property type="component" value="Unassembled WGS sequence"/>
</dbReference>
<keyword evidence="3" id="KW-1185">Reference proteome</keyword>
<gene>
    <name evidence="2" type="ORF">GCM10007977_062990</name>
</gene>
<name>A0A917X219_9ACTN</name>
<reference evidence="2" key="2">
    <citation type="submission" date="2020-09" db="EMBL/GenBank/DDBJ databases">
        <authorList>
            <person name="Sun Q."/>
            <person name="Ohkuma M."/>
        </authorList>
    </citation>
    <scope>NUCLEOTIDE SEQUENCE</scope>
    <source>
        <strain evidence="2">JCM 19831</strain>
    </source>
</reference>
<dbReference type="RefSeq" id="WP_190253612.1">
    <property type="nucleotide sequence ID" value="NZ_BMPI01000035.1"/>
</dbReference>
<feature type="region of interest" description="Disordered" evidence="1">
    <location>
        <begin position="1"/>
        <end position="21"/>
    </location>
</feature>
<dbReference type="EMBL" id="BMPI01000035">
    <property type="protein sequence ID" value="GGM52831.1"/>
    <property type="molecule type" value="Genomic_DNA"/>
</dbReference>
<comment type="caution">
    <text evidence="2">The sequence shown here is derived from an EMBL/GenBank/DDBJ whole genome shotgun (WGS) entry which is preliminary data.</text>
</comment>
<evidence type="ECO:0000313" key="3">
    <source>
        <dbReference type="Proteomes" id="UP000642070"/>
    </source>
</evidence>
<evidence type="ECO:0000256" key="1">
    <source>
        <dbReference type="SAM" id="MobiDB-lite"/>
    </source>
</evidence>
<protein>
    <submittedName>
        <fullName evidence="2">Uncharacterized protein</fullName>
    </submittedName>
</protein>
<organism evidence="2 3">
    <name type="scientific">Dactylosporangium sucinum</name>
    <dbReference type="NCBI Taxonomy" id="1424081"/>
    <lineage>
        <taxon>Bacteria</taxon>
        <taxon>Bacillati</taxon>
        <taxon>Actinomycetota</taxon>
        <taxon>Actinomycetes</taxon>
        <taxon>Micromonosporales</taxon>
        <taxon>Micromonosporaceae</taxon>
        <taxon>Dactylosporangium</taxon>
    </lineage>
</organism>
<sequence length="589" mass="65184">MTTVEEPPVESNKAREARERHERFLAKQADKERAAQRRAEQLALLARADEQNPRRNRPHILLRTNPEQIEAVTDAMNLGILPDIYVAAGQPVVVEAPSGTVVDDDAPSRVFTIISPNRLRRLLATHTFTYQRVARNVEGERVIVDEETSPALEICKDVLATQEWPKLPPLYGIVTAPFFRPDGVLVQTPGYDEVAGLIYEPLLQLPPIPDRPNENQIKIAKEFILGDLLGDFPWVDRASKSNYVAMLFAPLVRTYLGGALVPMGAIDAKSQATGKTLLCMIVTKIYSGFTRAWIDDEPELRKAITSILLDKGGAAVVLDNVPKGTPVDSATLAAMLTMRTWSDRELGSNSAGSAVRAPNDRTWFVTGNNLSIVGDNKSRSLLSQLDAKMPEPELRPTSQFKLGDLEEWLQKADNRARVLYHLLVLMRAWIVAGANRIETPMRTFTPWASATAGLLDFIGLRDFAKNAKHMAANDPEENMWAAFYASWWRLFGGERVSASKLVDSATPDDYTHATTHDWGETFLRTKTGRMPVASGLGRMLPPEVGSWHGEFQLQGEQDSHSKVWSFWLVQRAEESAEEPAAGAAGDSGG</sequence>
<evidence type="ECO:0000313" key="2">
    <source>
        <dbReference type="EMBL" id="GGM52831.1"/>
    </source>
</evidence>